<evidence type="ECO:0000313" key="1">
    <source>
        <dbReference type="EMBL" id="KAI8030538.1"/>
    </source>
</evidence>
<dbReference type="Proteomes" id="UP001060215">
    <property type="component" value="Chromosome 1"/>
</dbReference>
<organism evidence="1 2">
    <name type="scientific">Camellia lanceoleosa</name>
    <dbReference type="NCBI Taxonomy" id="1840588"/>
    <lineage>
        <taxon>Eukaryota</taxon>
        <taxon>Viridiplantae</taxon>
        <taxon>Streptophyta</taxon>
        <taxon>Embryophyta</taxon>
        <taxon>Tracheophyta</taxon>
        <taxon>Spermatophyta</taxon>
        <taxon>Magnoliopsida</taxon>
        <taxon>eudicotyledons</taxon>
        <taxon>Gunneridae</taxon>
        <taxon>Pentapetalae</taxon>
        <taxon>asterids</taxon>
        <taxon>Ericales</taxon>
        <taxon>Theaceae</taxon>
        <taxon>Camellia</taxon>
    </lineage>
</organism>
<gene>
    <name evidence="1" type="ORF">LOK49_LG01G00242</name>
</gene>
<accession>A0ACC0IZF3</accession>
<comment type="caution">
    <text evidence="1">The sequence shown here is derived from an EMBL/GenBank/DDBJ whole genome shotgun (WGS) entry which is preliminary data.</text>
</comment>
<protein>
    <submittedName>
        <fullName evidence="1">Receptor-like protein EIX2</fullName>
    </submittedName>
</protein>
<proteinExistence type="predicted"/>
<evidence type="ECO:0000313" key="2">
    <source>
        <dbReference type="Proteomes" id="UP001060215"/>
    </source>
</evidence>
<sequence length="204" mass="22918">MFTKMMMIEKFRQFLHVFLVVVLLLFMKPALGLSSRVEEDAKTKCIERERQALLKFKDALIDDYGLPNEEWIEVVNVDATAVDHAYEFIISKSSTRATKAHLTVRPVVGNSKVATTNRHIIRATSSMSTLLVPSNASPNASRKLFTDILDILRNLLCTKGLLLISSFGYVLRMRRLRSQETIDGDSHELDANSSASVAGPREFS</sequence>
<dbReference type="EMBL" id="CM045758">
    <property type="protein sequence ID" value="KAI8030538.1"/>
    <property type="molecule type" value="Genomic_DNA"/>
</dbReference>
<reference evidence="1 2" key="1">
    <citation type="journal article" date="2022" name="Plant J.">
        <title>Chromosome-level genome of Camellia lanceoleosa provides a valuable resource for understanding genome evolution and self-incompatibility.</title>
        <authorList>
            <person name="Gong W."/>
            <person name="Xiao S."/>
            <person name="Wang L."/>
            <person name="Liao Z."/>
            <person name="Chang Y."/>
            <person name="Mo W."/>
            <person name="Hu G."/>
            <person name="Li W."/>
            <person name="Zhao G."/>
            <person name="Zhu H."/>
            <person name="Hu X."/>
            <person name="Ji K."/>
            <person name="Xiang X."/>
            <person name="Song Q."/>
            <person name="Yuan D."/>
            <person name="Jin S."/>
            <person name="Zhang L."/>
        </authorList>
    </citation>
    <scope>NUCLEOTIDE SEQUENCE [LARGE SCALE GENOMIC DNA]</scope>
    <source>
        <strain evidence="1">SQ_2022a</strain>
    </source>
</reference>
<keyword evidence="2" id="KW-1185">Reference proteome</keyword>
<name>A0ACC0IZF3_9ERIC</name>